<dbReference type="EMBL" id="NBYY01000013">
    <property type="protein sequence ID" value="PCS22815.1"/>
    <property type="molecule type" value="Genomic_DNA"/>
</dbReference>
<dbReference type="SMART" id="SM00382">
    <property type="entry name" value="AAA"/>
    <property type="match status" value="1"/>
</dbReference>
<evidence type="ECO:0000256" key="2">
    <source>
        <dbReference type="ARBA" id="ARBA00022692"/>
    </source>
</evidence>
<feature type="domain" description="ABC transmembrane type-1" evidence="9">
    <location>
        <begin position="21"/>
        <end position="323"/>
    </location>
</feature>
<dbReference type="PANTHER" id="PTHR24221:SF654">
    <property type="entry name" value="ATP-BINDING CASSETTE SUB-FAMILY B MEMBER 6"/>
    <property type="match status" value="1"/>
</dbReference>
<dbReference type="InterPro" id="IPR036640">
    <property type="entry name" value="ABC1_TM_sf"/>
</dbReference>
<keyword evidence="3" id="KW-0547">Nucleotide-binding</keyword>
<evidence type="ECO:0000259" key="8">
    <source>
        <dbReference type="PROSITE" id="PS50893"/>
    </source>
</evidence>
<name>A0A2A5T3R5_9GAMM</name>
<dbReference type="GO" id="GO:0140359">
    <property type="term" value="F:ABC-type transporter activity"/>
    <property type="evidence" value="ECO:0007669"/>
    <property type="project" value="InterPro"/>
</dbReference>
<proteinExistence type="predicted"/>
<dbReference type="SUPFAM" id="SSF90123">
    <property type="entry name" value="ABC transporter transmembrane region"/>
    <property type="match status" value="1"/>
</dbReference>
<protein>
    <submittedName>
        <fullName evidence="10">ATP-binding protein of ABC transporter</fullName>
    </submittedName>
</protein>
<keyword evidence="2 7" id="KW-0812">Transmembrane</keyword>
<evidence type="ECO:0000259" key="9">
    <source>
        <dbReference type="PROSITE" id="PS50929"/>
    </source>
</evidence>
<dbReference type="AlphaFoldDB" id="A0A2A5T3R5"/>
<evidence type="ECO:0000313" key="11">
    <source>
        <dbReference type="Proteomes" id="UP000219020"/>
    </source>
</evidence>
<keyword evidence="6 7" id="KW-0472">Membrane</keyword>
<evidence type="ECO:0000256" key="1">
    <source>
        <dbReference type="ARBA" id="ARBA00004651"/>
    </source>
</evidence>
<dbReference type="InterPro" id="IPR017871">
    <property type="entry name" value="ABC_transporter-like_CS"/>
</dbReference>
<evidence type="ECO:0000256" key="3">
    <source>
        <dbReference type="ARBA" id="ARBA00022741"/>
    </source>
</evidence>
<dbReference type="PROSITE" id="PS50929">
    <property type="entry name" value="ABC_TM1F"/>
    <property type="match status" value="1"/>
</dbReference>
<keyword evidence="11" id="KW-1185">Reference proteome</keyword>
<dbReference type="InterPro" id="IPR027417">
    <property type="entry name" value="P-loop_NTPase"/>
</dbReference>
<dbReference type="InterPro" id="IPR003439">
    <property type="entry name" value="ABC_transporter-like_ATP-bd"/>
</dbReference>
<feature type="transmembrane region" description="Helical" evidence="7">
    <location>
        <begin position="179"/>
        <end position="198"/>
    </location>
</feature>
<evidence type="ECO:0000256" key="5">
    <source>
        <dbReference type="ARBA" id="ARBA00022989"/>
    </source>
</evidence>
<dbReference type="GO" id="GO:0016887">
    <property type="term" value="F:ATP hydrolysis activity"/>
    <property type="evidence" value="ECO:0007669"/>
    <property type="project" value="InterPro"/>
</dbReference>
<dbReference type="GO" id="GO:0005886">
    <property type="term" value="C:plasma membrane"/>
    <property type="evidence" value="ECO:0007669"/>
    <property type="project" value="UniProtKB-SubCell"/>
</dbReference>
<feature type="transmembrane region" description="Helical" evidence="7">
    <location>
        <begin position="20"/>
        <end position="45"/>
    </location>
</feature>
<feature type="transmembrane region" description="Helical" evidence="7">
    <location>
        <begin position="75"/>
        <end position="96"/>
    </location>
</feature>
<reference evidence="11" key="1">
    <citation type="submission" date="2017-04" db="EMBL/GenBank/DDBJ databases">
        <title>Genome evolution of the luminous symbionts of deep sea anglerfish.</title>
        <authorList>
            <person name="Hendry T.A."/>
        </authorList>
    </citation>
    <scope>NUCLEOTIDE SEQUENCE [LARGE SCALE GENOMIC DNA]</scope>
</reference>
<evidence type="ECO:0000256" key="4">
    <source>
        <dbReference type="ARBA" id="ARBA00022840"/>
    </source>
</evidence>
<dbReference type="Gene3D" id="3.40.50.300">
    <property type="entry name" value="P-loop containing nucleotide triphosphate hydrolases"/>
    <property type="match status" value="1"/>
</dbReference>
<dbReference type="InterPro" id="IPR003593">
    <property type="entry name" value="AAA+_ATPase"/>
</dbReference>
<dbReference type="Pfam" id="PF00005">
    <property type="entry name" value="ABC_tran"/>
    <property type="match status" value="1"/>
</dbReference>
<feature type="domain" description="ABC transporter" evidence="8">
    <location>
        <begin position="355"/>
        <end position="590"/>
    </location>
</feature>
<accession>A0A2A5T3R5</accession>
<evidence type="ECO:0000313" key="10">
    <source>
        <dbReference type="EMBL" id="PCS22815.1"/>
    </source>
</evidence>
<keyword evidence="5 7" id="KW-1133">Transmembrane helix</keyword>
<dbReference type="Gene3D" id="1.20.1560.10">
    <property type="entry name" value="ABC transporter type 1, transmembrane domain"/>
    <property type="match status" value="1"/>
</dbReference>
<comment type="subcellular location">
    <subcellularLocation>
        <location evidence="1">Cell membrane</location>
        <topology evidence="1">Multi-pass membrane protein</topology>
    </subcellularLocation>
</comment>
<gene>
    <name evidence="10" type="ORF">BTN49_1366</name>
</gene>
<organism evidence="10 11">
    <name type="scientific">Candidatus Enterovibrio escicola</name>
    <dbReference type="NCBI Taxonomy" id="1927127"/>
    <lineage>
        <taxon>Bacteria</taxon>
        <taxon>Pseudomonadati</taxon>
        <taxon>Pseudomonadota</taxon>
        <taxon>Gammaproteobacteria</taxon>
        <taxon>Vibrionales</taxon>
        <taxon>Vibrionaceae</taxon>
        <taxon>Enterovibrio</taxon>
    </lineage>
</organism>
<keyword evidence="4 10" id="KW-0067">ATP-binding</keyword>
<dbReference type="PANTHER" id="PTHR24221">
    <property type="entry name" value="ATP-BINDING CASSETTE SUB-FAMILY B"/>
    <property type="match status" value="1"/>
</dbReference>
<dbReference type="Proteomes" id="UP000219020">
    <property type="component" value="Unassembled WGS sequence"/>
</dbReference>
<dbReference type="RefSeq" id="WP_097356326.1">
    <property type="nucleotide sequence ID" value="NZ_CAWNJE010000031.1"/>
</dbReference>
<evidence type="ECO:0000256" key="7">
    <source>
        <dbReference type="SAM" id="Phobius"/>
    </source>
</evidence>
<feature type="transmembrane region" description="Helical" evidence="7">
    <location>
        <begin position="151"/>
        <end position="173"/>
    </location>
</feature>
<dbReference type="GO" id="GO:0034040">
    <property type="term" value="F:ATPase-coupled lipid transmembrane transporter activity"/>
    <property type="evidence" value="ECO:0007669"/>
    <property type="project" value="TreeGrafter"/>
</dbReference>
<evidence type="ECO:0000256" key="6">
    <source>
        <dbReference type="ARBA" id="ARBA00023136"/>
    </source>
</evidence>
<dbReference type="Pfam" id="PF00664">
    <property type="entry name" value="ABC_membrane"/>
    <property type="match status" value="1"/>
</dbReference>
<dbReference type="InterPro" id="IPR011527">
    <property type="entry name" value="ABC1_TM_dom"/>
</dbReference>
<feature type="transmembrane region" description="Helical" evidence="7">
    <location>
        <begin position="265"/>
        <end position="285"/>
    </location>
</feature>
<dbReference type="PROSITE" id="PS50893">
    <property type="entry name" value="ABC_TRANSPORTER_2"/>
    <property type="match status" value="1"/>
</dbReference>
<feature type="transmembrane region" description="Helical" evidence="7">
    <location>
        <begin position="297"/>
        <end position="316"/>
    </location>
</feature>
<dbReference type="InterPro" id="IPR039421">
    <property type="entry name" value="Type_1_exporter"/>
</dbReference>
<comment type="caution">
    <text evidence="10">The sequence shown here is derived from an EMBL/GenBank/DDBJ whole genome shotgun (WGS) entry which is preliminary data.</text>
</comment>
<dbReference type="SUPFAM" id="SSF52540">
    <property type="entry name" value="P-loop containing nucleoside triphosphate hydrolases"/>
    <property type="match status" value="1"/>
</dbReference>
<sequence length="593" mass="66433">MFKLFFKFIEKHGKKYKFRILLVLLSSIIAASLEVIGVALLYPLITVAMDPTIVKAGGIMSQVYNFLGFTSTKSFLVFISSCVGFSFILKNIYMLIQQSFQFNLIRDWRTNICHDLMRHYICAPMTFHLKKDSTSIINNLTSVVSRAVNSYLIQIIMLISNSAVCFALISVLLLKFPTISIFTGILVISLIVVQMKVIRKITNAINVRYVTVNQENLKVLTMAISGVKDTKILGKENIFLERYNKLNMDVSELDKNNMLVQYIPIYLSEAILMLGVVVFISYVIINSNNPADGIASIAMLAAIAIRISPMINRVLYCYSQIKSSTNSVETILSEFELVGNMTDKHYKTLEFKRSIRFECVGFQYKKKVEGGINNVNIEINSGEFIGIVGKSGAGKTTFVDVLSGLIMKDKGTIYIDDKEYTSMDFMNIRNSVSYVSQAPFILNSSLINNIAFGVSNNEIIKSRVIKAVKKSGLDELVDKHGLDYQLGENGKNLSGGQKQRVAIARALYFDRRIIILDEATSSLDATTESDISNVILSLKGSRTIIIVAHRLSTLKYSDRLLFFKNGTIVSTGTFEELCSKDVNFSKMVMLSKF</sequence>
<dbReference type="GeneID" id="66951538"/>
<dbReference type="PROSITE" id="PS00211">
    <property type="entry name" value="ABC_TRANSPORTER_1"/>
    <property type="match status" value="1"/>
</dbReference>
<dbReference type="GO" id="GO:0005524">
    <property type="term" value="F:ATP binding"/>
    <property type="evidence" value="ECO:0007669"/>
    <property type="project" value="UniProtKB-KW"/>
</dbReference>